<organism evidence="8 9">
    <name type="scientific">Desulfoprunum benzoelyticum</name>
    <dbReference type="NCBI Taxonomy" id="1506996"/>
    <lineage>
        <taxon>Bacteria</taxon>
        <taxon>Pseudomonadati</taxon>
        <taxon>Thermodesulfobacteriota</taxon>
        <taxon>Desulfobulbia</taxon>
        <taxon>Desulfobulbales</taxon>
        <taxon>Desulfobulbaceae</taxon>
        <taxon>Desulfoprunum</taxon>
    </lineage>
</organism>
<feature type="transmembrane region" description="Helical" evidence="6">
    <location>
        <begin position="200"/>
        <end position="219"/>
    </location>
</feature>
<evidence type="ECO:0000256" key="6">
    <source>
        <dbReference type="SAM" id="Phobius"/>
    </source>
</evidence>
<proteinExistence type="predicted"/>
<sequence length="523" mass="57129">MRAEIEQKPPWRRSFAAWTDSRVIAMFFLGFSAGIPLLLIFSTLSVWLSEAGTGRSAVTFFSWAALGYSFKFIWAPLVDLMPLPFLTRRLGRRRAWLLLAQLLIMAAISSMALVDPAAHPGNLTTMACAAVLLGFSAATQDIVIDAYRIESVAPSMQAMLASMYIAGYRVGMLVAGAGALLLASHLATNPDGYDYPAWRLTYLAMASVMLVGVATTLRVKEPSVERKDLYTYLPSQYRRLFFLFVLSAAGFALTFFASGAWFQYLQDLLRLQVPSLGHMSGFIVEVPRFFLAVVAALTIARLGVATRFVDRKMVEVTYAFPVRDFFSRYRLRSALLVLALVGFYRLSDVVLGVVANVFYLDMGYSKETIAYVSQTFGLAMTLLGGFFGGMLTLRFGVNTILLLGAFLSAITNLLFMFLAGAGKDTAFLALVIAADNLSAGLATTAFVAFLSSLTSVSFTAVQYAIFSSIMTLMPKLIGGYSGSLVTAFGYETFFLMTAVMGIPVLGLIWLVRMTMTAVSQGDR</sequence>
<dbReference type="RefSeq" id="WP_183352618.1">
    <property type="nucleotide sequence ID" value="NZ_JACHEO010000041.1"/>
</dbReference>
<dbReference type="InterPro" id="IPR024371">
    <property type="entry name" value="AcetylCoA_trans_1-like"/>
</dbReference>
<evidence type="ECO:0000256" key="1">
    <source>
        <dbReference type="ARBA" id="ARBA00004141"/>
    </source>
</evidence>
<name>A0A840V244_9BACT</name>
<feature type="transmembrane region" description="Helical" evidence="6">
    <location>
        <begin position="400"/>
        <end position="421"/>
    </location>
</feature>
<dbReference type="PANTHER" id="PTHR12778:SF10">
    <property type="entry name" value="MAJOR FACILITATOR SUPERFAMILY DOMAIN-CONTAINING PROTEIN 3"/>
    <property type="match status" value="1"/>
</dbReference>
<comment type="subcellular location">
    <subcellularLocation>
        <location evidence="1">Membrane</location>
        <topology evidence="1">Multi-pass membrane protein</topology>
    </subcellularLocation>
</comment>
<dbReference type="GO" id="GO:0016020">
    <property type="term" value="C:membrane"/>
    <property type="evidence" value="ECO:0007669"/>
    <property type="project" value="UniProtKB-SubCell"/>
</dbReference>
<dbReference type="InterPro" id="IPR020846">
    <property type="entry name" value="MFS_dom"/>
</dbReference>
<dbReference type="PROSITE" id="PS50850">
    <property type="entry name" value="MFS"/>
    <property type="match status" value="1"/>
</dbReference>
<dbReference type="GO" id="GO:0008521">
    <property type="term" value="F:acetyl-CoA transmembrane transporter activity"/>
    <property type="evidence" value="ECO:0007669"/>
    <property type="project" value="InterPro"/>
</dbReference>
<dbReference type="Gene3D" id="1.20.1250.20">
    <property type="entry name" value="MFS general substrate transporter like domains"/>
    <property type="match status" value="2"/>
</dbReference>
<evidence type="ECO:0000313" key="9">
    <source>
        <dbReference type="Proteomes" id="UP000539642"/>
    </source>
</evidence>
<feature type="transmembrane region" description="Helical" evidence="6">
    <location>
        <begin position="371"/>
        <end position="393"/>
    </location>
</feature>
<feature type="transmembrane region" description="Helical" evidence="6">
    <location>
        <begin position="427"/>
        <end position="449"/>
    </location>
</feature>
<evidence type="ECO:0000256" key="2">
    <source>
        <dbReference type="ARBA" id="ARBA00022448"/>
    </source>
</evidence>
<keyword evidence="2" id="KW-0813">Transport</keyword>
<feature type="transmembrane region" description="Helical" evidence="6">
    <location>
        <begin position="335"/>
        <end position="359"/>
    </location>
</feature>
<dbReference type="InterPro" id="IPR036259">
    <property type="entry name" value="MFS_trans_sf"/>
</dbReference>
<feature type="transmembrane region" description="Helical" evidence="6">
    <location>
        <begin position="165"/>
        <end position="188"/>
    </location>
</feature>
<feature type="domain" description="Major facilitator superfamily (MFS) profile" evidence="7">
    <location>
        <begin position="22"/>
        <end position="515"/>
    </location>
</feature>
<feature type="transmembrane region" description="Helical" evidence="6">
    <location>
        <begin position="493"/>
        <end position="511"/>
    </location>
</feature>
<dbReference type="SUPFAM" id="SSF103473">
    <property type="entry name" value="MFS general substrate transporter"/>
    <property type="match status" value="1"/>
</dbReference>
<feature type="transmembrane region" description="Helical" evidence="6">
    <location>
        <begin position="456"/>
        <end position="473"/>
    </location>
</feature>
<dbReference type="AlphaFoldDB" id="A0A840V244"/>
<keyword evidence="4 6" id="KW-1133">Transmembrane helix</keyword>
<dbReference type="Proteomes" id="UP000539642">
    <property type="component" value="Unassembled WGS sequence"/>
</dbReference>
<protein>
    <submittedName>
        <fullName evidence="8">PAT family beta-lactamase induction signal transducer AmpG</fullName>
    </submittedName>
</protein>
<feature type="transmembrane region" description="Helical" evidence="6">
    <location>
        <begin position="21"/>
        <end position="48"/>
    </location>
</feature>
<feature type="transmembrane region" description="Helical" evidence="6">
    <location>
        <begin position="120"/>
        <end position="144"/>
    </location>
</feature>
<dbReference type="NCBIfam" id="TIGR00901">
    <property type="entry name" value="2A0125"/>
    <property type="match status" value="1"/>
</dbReference>
<dbReference type="InterPro" id="IPR004752">
    <property type="entry name" value="AmpG_permease/AT-1"/>
</dbReference>
<feature type="transmembrane region" description="Helical" evidence="6">
    <location>
        <begin position="240"/>
        <end position="262"/>
    </location>
</feature>
<feature type="transmembrane region" description="Helical" evidence="6">
    <location>
        <begin position="95"/>
        <end position="114"/>
    </location>
</feature>
<keyword evidence="9" id="KW-1185">Reference proteome</keyword>
<keyword evidence="3 6" id="KW-0812">Transmembrane</keyword>
<dbReference type="GO" id="GO:0035348">
    <property type="term" value="P:acetyl-CoA transmembrane transport"/>
    <property type="evidence" value="ECO:0007669"/>
    <property type="project" value="InterPro"/>
</dbReference>
<gene>
    <name evidence="8" type="ORF">HNQ81_003506</name>
</gene>
<dbReference type="EMBL" id="JACHEO010000041">
    <property type="protein sequence ID" value="MBB5349744.1"/>
    <property type="molecule type" value="Genomic_DNA"/>
</dbReference>
<evidence type="ECO:0000313" key="8">
    <source>
        <dbReference type="EMBL" id="MBB5349744.1"/>
    </source>
</evidence>
<keyword evidence="5 6" id="KW-0472">Membrane</keyword>
<dbReference type="Pfam" id="PF13000">
    <property type="entry name" value="Acatn"/>
    <property type="match status" value="1"/>
</dbReference>
<reference evidence="8 9" key="1">
    <citation type="submission" date="2020-08" db="EMBL/GenBank/DDBJ databases">
        <title>Genomic Encyclopedia of Type Strains, Phase IV (KMG-IV): sequencing the most valuable type-strain genomes for metagenomic binning, comparative biology and taxonomic classification.</title>
        <authorList>
            <person name="Goeker M."/>
        </authorList>
    </citation>
    <scope>NUCLEOTIDE SEQUENCE [LARGE SCALE GENOMIC DNA]</scope>
    <source>
        <strain evidence="8 9">DSM 28570</strain>
    </source>
</reference>
<evidence type="ECO:0000256" key="5">
    <source>
        <dbReference type="ARBA" id="ARBA00023136"/>
    </source>
</evidence>
<evidence type="ECO:0000256" key="4">
    <source>
        <dbReference type="ARBA" id="ARBA00022989"/>
    </source>
</evidence>
<feature type="transmembrane region" description="Helical" evidence="6">
    <location>
        <begin position="60"/>
        <end position="83"/>
    </location>
</feature>
<evidence type="ECO:0000256" key="3">
    <source>
        <dbReference type="ARBA" id="ARBA00022692"/>
    </source>
</evidence>
<accession>A0A840V244</accession>
<comment type="caution">
    <text evidence="8">The sequence shown here is derived from an EMBL/GenBank/DDBJ whole genome shotgun (WGS) entry which is preliminary data.</text>
</comment>
<dbReference type="PANTHER" id="PTHR12778">
    <property type="entry name" value="SOLUTE CARRIER FAMILY 33 ACETYL-COA TRANSPORTER -RELATED"/>
    <property type="match status" value="1"/>
</dbReference>
<evidence type="ECO:0000259" key="7">
    <source>
        <dbReference type="PROSITE" id="PS50850"/>
    </source>
</evidence>
<feature type="transmembrane region" description="Helical" evidence="6">
    <location>
        <begin position="282"/>
        <end position="304"/>
    </location>
</feature>